<accession>A0A6C0F5C0</accession>
<dbReference type="EMBL" id="MN738787">
    <property type="protein sequence ID" value="QHT36936.1"/>
    <property type="molecule type" value="Genomic_DNA"/>
</dbReference>
<dbReference type="Pfam" id="PF13419">
    <property type="entry name" value="HAD_2"/>
    <property type="match status" value="1"/>
</dbReference>
<dbReference type="InterPro" id="IPR050155">
    <property type="entry name" value="HAD-like_hydrolase_sf"/>
</dbReference>
<dbReference type="NCBIfam" id="TIGR01509">
    <property type="entry name" value="HAD-SF-IA-v3"/>
    <property type="match status" value="1"/>
</dbReference>
<dbReference type="AlphaFoldDB" id="A0A6C0F5C0"/>
<dbReference type="InterPro" id="IPR041492">
    <property type="entry name" value="HAD_2"/>
</dbReference>
<sequence>MRRGIRLAIFDLGGTIVDKYSLTPFLSFKETLGNHGIHVSTQDIVQDMGMSKYAHIQKILNTHKSDWNKIYYRDPSSDDVDNVYNDFLKVQKEKTKSTMTILPETKVVIDELQKSDIQIAVTTGFDQDTMILVHEKLTNHGIHIPENLMISSTCMDISGRPDPGIIHELTKRANISNNSQAVKIDDTPVGIKEGIHAGCWTIGVCRWSVHMGIEEPSQMHAVDEYHDFRLQKLSRAYRILKDAGAQYVVSDLYGVAELAREL</sequence>
<dbReference type="GO" id="GO:0005829">
    <property type="term" value="C:cytosol"/>
    <property type="evidence" value="ECO:0007669"/>
    <property type="project" value="TreeGrafter"/>
</dbReference>
<dbReference type="PANTHER" id="PTHR43434">
    <property type="entry name" value="PHOSPHOGLYCOLATE PHOSPHATASE"/>
    <property type="match status" value="1"/>
</dbReference>
<reference evidence="1" key="1">
    <citation type="journal article" date="2020" name="Nature">
        <title>Giant virus diversity and host interactions through global metagenomics.</title>
        <authorList>
            <person name="Schulz F."/>
            <person name="Roux S."/>
            <person name="Paez-Espino D."/>
            <person name="Jungbluth S."/>
            <person name="Walsh D.A."/>
            <person name="Denef V.J."/>
            <person name="McMahon K.D."/>
            <person name="Konstantinidis K.T."/>
            <person name="Eloe-Fadrosh E.A."/>
            <person name="Kyrpides N.C."/>
            <person name="Woyke T."/>
        </authorList>
    </citation>
    <scope>NUCLEOTIDE SEQUENCE</scope>
    <source>
        <strain evidence="1">GVMAG-S-ERX555967-130</strain>
    </source>
</reference>
<dbReference type="GO" id="GO:0008967">
    <property type="term" value="F:phosphoglycolate phosphatase activity"/>
    <property type="evidence" value="ECO:0007669"/>
    <property type="project" value="TreeGrafter"/>
</dbReference>
<protein>
    <recommendedName>
        <fullName evidence="2">Phosphonoacetaldehyde hydrolase</fullName>
    </recommendedName>
</protein>
<dbReference type="InterPro" id="IPR023214">
    <property type="entry name" value="HAD_sf"/>
</dbReference>
<dbReference type="InterPro" id="IPR036412">
    <property type="entry name" value="HAD-like_sf"/>
</dbReference>
<dbReference type="InterPro" id="IPR023198">
    <property type="entry name" value="PGP-like_dom2"/>
</dbReference>
<dbReference type="SFLD" id="SFLDS00003">
    <property type="entry name" value="Haloacid_Dehalogenase"/>
    <property type="match status" value="1"/>
</dbReference>
<dbReference type="GO" id="GO:0006281">
    <property type="term" value="P:DNA repair"/>
    <property type="evidence" value="ECO:0007669"/>
    <property type="project" value="TreeGrafter"/>
</dbReference>
<dbReference type="Gene3D" id="3.40.50.1000">
    <property type="entry name" value="HAD superfamily/HAD-like"/>
    <property type="match status" value="1"/>
</dbReference>
<proteinExistence type="predicted"/>
<dbReference type="InterPro" id="IPR006439">
    <property type="entry name" value="HAD-SF_hydro_IA"/>
</dbReference>
<organism evidence="1">
    <name type="scientific">viral metagenome</name>
    <dbReference type="NCBI Taxonomy" id="1070528"/>
    <lineage>
        <taxon>unclassified sequences</taxon>
        <taxon>metagenomes</taxon>
        <taxon>organismal metagenomes</taxon>
    </lineage>
</organism>
<dbReference type="Gene3D" id="1.10.150.240">
    <property type="entry name" value="Putative phosphatase, domain 2"/>
    <property type="match status" value="1"/>
</dbReference>
<dbReference type="SUPFAM" id="SSF56784">
    <property type="entry name" value="HAD-like"/>
    <property type="match status" value="1"/>
</dbReference>
<evidence type="ECO:0008006" key="2">
    <source>
        <dbReference type="Google" id="ProtNLM"/>
    </source>
</evidence>
<dbReference type="SFLD" id="SFLDG01129">
    <property type="entry name" value="C1.5:_HAD__Beta-PGM__Phosphata"/>
    <property type="match status" value="1"/>
</dbReference>
<dbReference type="PANTHER" id="PTHR43434:SF19">
    <property type="entry name" value="PHOSPHONOACETALDEHYDE HYDROLASE"/>
    <property type="match status" value="1"/>
</dbReference>
<name>A0A6C0F5C0_9ZZZZ</name>
<evidence type="ECO:0000313" key="1">
    <source>
        <dbReference type="EMBL" id="QHT36936.1"/>
    </source>
</evidence>